<dbReference type="OrthoDB" id="3373978at2"/>
<sequence>MRAIAFLISADMVAGNPASRADQYEFELEFAELEPACRAAGFDLRPVVWDGAVEARGYDALVIGTAWDYVTKKAQFLAALERWAAVRPVLNPPGVVRWNVDKTYLKDLADAGAPVIETVWAERASADAIRAAFETLGTEDIVVKPVVGAGGWRQARIRRGEPLPAAGELPPAEAMIQPFLPAVAQEGEYSFLFFGGEFSHAALKRPRPGDYRVQSVYGGHEEMHAPSPEDVALAREALAAACRICGQESLLYARVDMARGPDGRLALMELELIEPYLYPEQGPGMGARFASALKARLG</sequence>
<evidence type="ECO:0000313" key="1">
    <source>
        <dbReference type="EMBL" id="TGY89045.1"/>
    </source>
</evidence>
<comment type="caution">
    <text evidence="1">The sequence shown here is derived from an EMBL/GenBank/DDBJ whole genome shotgun (WGS) entry which is preliminary data.</text>
</comment>
<dbReference type="SUPFAM" id="SSF56059">
    <property type="entry name" value="Glutathione synthetase ATP-binding domain-like"/>
    <property type="match status" value="1"/>
</dbReference>
<evidence type="ECO:0000313" key="2">
    <source>
        <dbReference type="Proteomes" id="UP000308054"/>
    </source>
</evidence>
<proteinExistence type="predicted"/>
<dbReference type="Gene3D" id="3.30.470.20">
    <property type="entry name" value="ATP-grasp fold, B domain"/>
    <property type="match status" value="1"/>
</dbReference>
<dbReference type="Gene3D" id="3.30.1490.20">
    <property type="entry name" value="ATP-grasp fold, A domain"/>
    <property type="match status" value="1"/>
</dbReference>
<dbReference type="InterPro" id="IPR013815">
    <property type="entry name" value="ATP_grasp_subdomain_1"/>
</dbReference>
<gene>
    <name evidence="1" type="ORF">E5163_07915</name>
</gene>
<dbReference type="RefSeq" id="WP_135995583.1">
    <property type="nucleotide sequence ID" value="NZ_CP071057.1"/>
</dbReference>
<dbReference type="Proteomes" id="UP000308054">
    <property type="component" value="Unassembled WGS sequence"/>
</dbReference>
<dbReference type="EMBL" id="SRXW01000002">
    <property type="protein sequence ID" value="TGY89045.1"/>
    <property type="molecule type" value="Genomic_DNA"/>
</dbReference>
<dbReference type="PANTHER" id="PTHR39217:SF1">
    <property type="entry name" value="GLUTATHIONE SYNTHETASE"/>
    <property type="match status" value="1"/>
</dbReference>
<keyword evidence="2" id="KW-1185">Reference proteome</keyword>
<dbReference type="PANTHER" id="PTHR39217">
    <property type="match status" value="1"/>
</dbReference>
<organism evidence="1 2">
    <name type="scientific">Marinicauda algicola</name>
    <dbReference type="NCBI Taxonomy" id="2029849"/>
    <lineage>
        <taxon>Bacteria</taxon>
        <taxon>Pseudomonadati</taxon>
        <taxon>Pseudomonadota</taxon>
        <taxon>Alphaproteobacteria</taxon>
        <taxon>Maricaulales</taxon>
        <taxon>Maricaulaceae</taxon>
        <taxon>Marinicauda</taxon>
    </lineage>
</organism>
<dbReference type="Gene3D" id="3.40.50.20">
    <property type="match status" value="1"/>
</dbReference>
<accession>A0A4S2H0J9</accession>
<name>A0A4S2H0J9_9PROT</name>
<dbReference type="AlphaFoldDB" id="A0A4S2H0J9"/>
<dbReference type="InterPro" id="IPR053191">
    <property type="entry name" value="DcsG_Biosynth_Enzyme"/>
</dbReference>
<reference evidence="1 2" key="1">
    <citation type="journal article" date="2017" name="Int. J. Syst. Evol. Microbiol.">
        <title>Marinicauda algicola sp. nov., isolated from a marine red alga Rhodosorus marinus.</title>
        <authorList>
            <person name="Jeong S.E."/>
            <person name="Jeon S.H."/>
            <person name="Chun B.H."/>
            <person name="Kim D.W."/>
            <person name="Jeon C.O."/>
        </authorList>
    </citation>
    <scope>NUCLEOTIDE SEQUENCE [LARGE SCALE GENOMIC DNA]</scope>
    <source>
        <strain evidence="1 2">JCM 31718</strain>
    </source>
</reference>
<dbReference type="GO" id="GO:0005524">
    <property type="term" value="F:ATP binding"/>
    <property type="evidence" value="ECO:0007669"/>
    <property type="project" value="InterPro"/>
</dbReference>
<protein>
    <submittedName>
        <fullName evidence="1">Uncharacterized protein</fullName>
    </submittedName>
</protein>